<dbReference type="AlphaFoldDB" id="A0A8C4N4V3"/>
<dbReference type="Proteomes" id="UP000694388">
    <property type="component" value="Unplaced"/>
</dbReference>
<evidence type="ECO:0000256" key="1">
    <source>
        <dbReference type="SAM" id="MobiDB-lite"/>
    </source>
</evidence>
<dbReference type="PANTHER" id="PTHR46528">
    <property type="entry name" value="PROTEIN SON"/>
    <property type="match status" value="1"/>
</dbReference>
<protein>
    <submittedName>
        <fullName evidence="2">Uncharacterized protein</fullName>
    </submittedName>
</protein>
<name>A0A8C4N4V3_EPTBU</name>
<dbReference type="GO" id="GO:0048024">
    <property type="term" value="P:regulation of mRNA splicing, via spliceosome"/>
    <property type="evidence" value="ECO:0007669"/>
    <property type="project" value="TreeGrafter"/>
</dbReference>
<dbReference type="GO" id="GO:0051726">
    <property type="term" value="P:regulation of cell cycle"/>
    <property type="evidence" value="ECO:0007669"/>
    <property type="project" value="InterPro"/>
</dbReference>
<evidence type="ECO:0000313" key="3">
    <source>
        <dbReference type="Proteomes" id="UP000694388"/>
    </source>
</evidence>
<reference evidence="2" key="2">
    <citation type="submission" date="2025-09" db="UniProtKB">
        <authorList>
            <consortium name="Ensembl"/>
        </authorList>
    </citation>
    <scope>IDENTIFICATION</scope>
</reference>
<dbReference type="GO" id="GO:0003723">
    <property type="term" value="F:RNA binding"/>
    <property type="evidence" value="ECO:0007669"/>
    <property type="project" value="InterPro"/>
</dbReference>
<dbReference type="InterPro" id="IPR032922">
    <property type="entry name" value="SON"/>
</dbReference>
<accession>A0A8C4N4V3</accession>
<keyword evidence="3" id="KW-1185">Reference proteome</keyword>
<dbReference type="PANTHER" id="PTHR46528:SF1">
    <property type="entry name" value="PROTEIN SON"/>
    <property type="match status" value="1"/>
</dbReference>
<reference evidence="2" key="1">
    <citation type="submission" date="2025-08" db="UniProtKB">
        <authorList>
            <consortium name="Ensembl"/>
        </authorList>
    </citation>
    <scope>IDENTIFICATION</scope>
</reference>
<proteinExistence type="predicted"/>
<feature type="compositionally biased region" description="Polar residues" evidence="1">
    <location>
        <begin position="13"/>
        <end position="28"/>
    </location>
</feature>
<dbReference type="Ensembl" id="ENSEBUT00000002781.1">
    <property type="protein sequence ID" value="ENSEBUP00000002428.1"/>
    <property type="gene ID" value="ENSEBUG00000001886.1"/>
</dbReference>
<dbReference type="GeneTree" id="ENSGT00940000172367"/>
<sequence>MSVQRQVLLPRPDTSTLSREFPVSSGSQHRTEEQMLPGRGPSCDQLLSTHAEQVFGDPITLLLAVLKKKKRKSDSCCCDHIDRKDLSSFGSRLHVFPFAQPLNLVELMDERAKASCRLATCPGDPQALLVLAKTQQQKASRSRGAVVPGQFTGSTGVQVLSKQQLANTGRQAWSTKVSWRTHRPYSLSLLVDIIPNTIVDIEL</sequence>
<feature type="region of interest" description="Disordered" evidence="1">
    <location>
        <begin position="1"/>
        <end position="42"/>
    </location>
</feature>
<organism evidence="2 3">
    <name type="scientific">Eptatretus burgeri</name>
    <name type="common">Inshore hagfish</name>
    <dbReference type="NCBI Taxonomy" id="7764"/>
    <lineage>
        <taxon>Eukaryota</taxon>
        <taxon>Metazoa</taxon>
        <taxon>Chordata</taxon>
        <taxon>Craniata</taxon>
        <taxon>Vertebrata</taxon>
        <taxon>Cyclostomata</taxon>
        <taxon>Myxini</taxon>
        <taxon>Myxiniformes</taxon>
        <taxon>Myxinidae</taxon>
        <taxon>Eptatretinae</taxon>
        <taxon>Eptatretus</taxon>
    </lineage>
</organism>
<evidence type="ECO:0000313" key="2">
    <source>
        <dbReference type="Ensembl" id="ENSEBUP00000002428.1"/>
    </source>
</evidence>